<dbReference type="Pfam" id="PF04354">
    <property type="entry name" value="ZipA_C"/>
    <property type="match status" value="1"/>
</dbReference>
<dbReference type="PANTHER" id="PTHR38685:SF1">
    <property type="entry name" value="CELL DIVISION PROTEIN ZIPA"/>
    <property type="match status" value="1"/>
</dbReference>
<dbReference type="InterPro" id="IPR011919">
    <property type="entry name" value="Cell_div_ZipA"/>
</dbReference>
<name>V5C6I9_9GAMM</name>
<protein>
    <recommendedName>
        <fullName evidence="8">Cell division protein ZipA</fullName>
    </recommendedName>
</protein>
<keyword evidence="4 9" id="KW-0812">Transmembrane</keyword>
<dbReference type="InterPro" id="IPR036765">
    <property type="entry name" value="ZipA_FtsZ-bd_C_sf"/>
</dbReference>
<dbReference type="AlphaFoldDB" id="V5C6I9"/>
<feature type="region of interest" description="Disordered" evidence="10">
    <location>
        <begin position="74"/>
        <end position="96"/>
    </location>
</feature>
<feature type="domain" description="ZipA C-terminal FtsZ-binding" evidence="12">
    <location>
        <begin position="103"/>
        <end position="231"/>
    </location>
</feature>
<evidence type="ECO:0000256" key="2">
    <source>
        <dbReference type="ARBA" id="ARBA00022519"/>
    </source>
</evidence>
<keyword evidence="3 8" id="KW-0132">Cell division</keyword>
<dbReference type="GO" id="GO:0005886">
    <property type="term" value="C:plasma membrane"/>
    <property type="evidence" value="ECO:0007669"/>
    <property type="project" value="UniProtKB-SubCell"/>
</dbReference>
<feature type="transmembrane region" description="Helical" evidence="11">
    <location>
        <begin position="6"/>
        <end position="27"/>
    </location>
</feature>
<dbReference type="RefSeq" id="WP_023494639.1">
    <property type="nucleotide sequence ID" value="NZ_AYLO01000058.1"/>
</dbReference>
<accession>V5C6I9</accession>
<gene>
    <name evidence="13" type="primary">zipA</name>
    <name evidence="13" type="ORF">MGMO_60c00430</name>
</gene>
<dbReference type="Proteomes" id="UP000017842">
    <property type="component" value="Unassembled WGS sequence"/>
</dbReference>
<dbReference type="eggNOG" id="COG3115">
    <property type="taxonomic scope" value="Bacteria"/>
</dbReference>
<dbReference type="SMART" id="SM00771">
    <property type="entry name" value="ZipA_C"/>
    <property type="match status" value="1"/>
</dbReference>
<dbReference type="STRING" id="1116472.MGMO_60c00430"/>
<keyword evidence="7 8" id="KW-0131">Cell cycle</keyword>
<organism evidence="13 14">
    <name type="scientific">Methyloglobulus morosus KoM1</name>
    <dbReference type="NCBI Taxonomy" id="1116472"/>
    <lineage>
        <taxon>Bacteria</taxon>
        <taxon>Pseudomonadati</taxon>
        <taxon>Pseudomonadota</taxon>
        <taxon>Gammaproteobacteria</taxon>
        <taxon>Methylococcales</taxon>
        <taxon>Methylococcaceae</taxon>
        <taxon>Methyloglobulus</taxon>
    </lineage>
</organism>
<evidence type="ECO:0000256" key="3">
    <source>
        <dbReference type="ARBA" id="ARBA00022618"/>
    </source>
</evidence>
<proteinExistence type="inferred from homology"/>
<comment type="similarity">
    <text evidence="8">Belongs to the ZipA family.</text>
</comment>
<dbReference type="Gene3D" id="3.30.1400.10">
    <property type="entry name" value="ZipA, C-terminal FtsZ-binding domain"/>
    <property type="match status" value="1"/>
</dbReference>
<dbReference type="GO" id="GO:0000917">
    <property type="term" value="P:division septum assembly"/>
    <property type="evidence" value="ECO:0007669"/>
    <property type="project" value="TreeGrafter"/>
</dbReference>
<evidence type="ECO:0000256" key="5">
    <source>
        <dbReference type="ARBA" id="ARBA00022989"/>
    </source>
</evidence>
<reference evidence="13 14" key="1">
    <citation type="journal article" date="2013" name="Genome Announc.">
        <title>Draft Genome Sequence of the Methanotrophic Gammaproteobacterium Methyloglobulus morosus DSM 22980 Strain KoM1.</title>
        <authorList>
            <person name="Poehlein A."/>
            <person name="Deutzmann J.S."/>
            <person name="Daniel R."/>
            <person name="Simeonova D.D."/>
        </authorList>
    </citation>
    <scope>NUCLEOTIDE SEQUENCE [LARGE SCALE GENOMIC DNA]</scope>
    <source>
        <strain evidence="13 14">KoM1</strain>
    </source>
</reference>
<comment type="subcellular location">
    <subcellularLocation>
        <location evidence="9">Cell inner membrane</location>
        <topology evidence="9">Single-pass type I membrane protein</topology>
    </subcellularLocation>
</comment>
<dbReference type="InterPro" id="IPR007449">
    <property type="entry name" value="ZipA_FtsZ-bd_C"/>
</dbReference>
<evidence type="ECO:0000256" key="1">
    <source>
        <dbReference type="ARBA" id="ARBA00022475"/>
    </source>
</evidence>
<evidence type="ECO:0000259" key="12">
    <source>
        <dbReference type="SMART" id="SM00771"/>
    </source>
</evidence>
<evidence type="ECO:0000313" key="13">
    <source>
        <dbReference type="EMBL" id="ESS72378.1"/>
    </source>
</evidence>
<evidence type="ECO:0000256" key="11">
    <source>
        <dbReference type="SAM" id="Phobius"/>
    </source>
</evidence>
<evidence type="ECO:0000313" key="14">
    <source>
        <dbReference type="Proteomes" id="UP000017842"/>
    </source>
</evidence>
<comment type="function">
    <text evidence="8">Essential cell division protein that stabilizes the FtsZ protofilaments by cross-linking them and that serves as a cytoplasmic membrane anchor for the Z ring. Also required for the recruitment to the septal ring of downstream cell division proteins.</text>
</comment>
<keyword evidence="5 11" id="KW-1133">Transmembrane helix</keyword>
<dbReference type="PANTHER" id="PTHR38685">
    <property type="entry name" value="CELL DIVISION PROTEIN ZIPA"/>
    <property type="match status" value="1"/>
</dbReference>
<evidence type="ECO:0000256" key="4">
    <source>
        <dbReference type="ARBA" id="ARBA00022692"/>
    </source>
</evidence>
<comment type="caution">
    <text evidence="13">The sequence shown here is derived from an EMBL/GenBank/DDBJ whole genome shotgun (WGS) entry which is preliminary data.</text>
</comment>
<feature type="compositionally biased region" description="Acidic residues" evidence="10">
    <location>
        <begin position="78"/>
        <end position="96"/>
    </location>
</feature>
<dbReference type="PATRIC" id="fig|1116472.3.peg.1876"/>
<keyword evidence="14" id="KW-1185">Reference proteome</keyword>
<keyword evidence="2 9" id="KW-0997">Cell inner membrane</keyword>
<dbReference type="EMBL" id="AYLO01000058">
    <property type="protein sequence ID" value="ESS72378.1"/>
    <property type="molecule type" value="Genomic_DNA"/>
</dbReference>
<evidence type="ECO:0000256" key="7">
    <source>
        <dbReference type="ARBA" id="ARBA00023306"/>
    </source>
</evidence>
<dbReference type="OrthoDB" id="7054914at2"/>
<evidence type="ECO:0000256" key="6">
    <source>
        <dbReference type="ARBA" id="ARBA00023136"/>
    </source>
</evidence>
<dbReference type="SUPFAM" id="SSF64383">
    <property type="entry name" value="Cell-division protein ZipA, C-terminal domain"/>
    <property type="match status" value="1"/>
</dbReference>
<evidence type="ECO:0000256" key="8">
    <source>
        <dbReference type="RuleBase" id="RU003612"/>
    </source>
</evidence>
<dbReference type="GO" id="GO:0032153">
    <property type="term" value="C:cell division site"/>
    <property type="evidence" value="ECO:0007669"/>
    <property type="project" value="TreeGrafter"/>
</dbReference>
<evidence type="ECO:0000256" key="9">
    <source>
        <dbReference type="RuleBase" id="RU003613"/>
    </source>
</evidence>
<keyword evidence="6 9" id="KW-0472">Membrane</keyword>
<evidence type="ECO:0000256" key="10">
    <source>
        <dbReference type="SAM" id="MobiDB-lite"/>
    </source>
</evidence>
<sequence>MDKELLRIVIIATGFVVIIGMILWSYIKNRNAMEDEDSIESEKVIGSSGAISDALKLHTEHDDFDIVPVGSAKRTLDSDDNESDWDTEFDGDDEMESDTRNVLPEILQFGVVASDDEGFNGVELVLVFESVGLEYGDMKVYERINKQGDVDFGVACMVEPGTFPDGEYLASFNCPGIVFYLQHQDLEDAQNVFDDFVDTIKTVAKELDGVIWDHQRQPLTDETIQAIRRSL</sequence>
<keyword evidence="1 9" id="KW-1003">Cell membrane</keyword>